<dbReference type="EMBL" id="JACHGW010000002">
    <property type="protein sequence ID" value="MBB6049889.1"/>
    <property type="molecule type" value="Genomic_DNA"/>
</dbReference>
<dbReference type="GO" id="GO:0061630">
    <property type="term" value="F:ubiquitin protein ligase activity"/>
    <property type="evidence" value="ECO:0007669"/>
    <property type="project" value="TreeGrafter"/>
</dbReference>
<dbReference type="Proteomes" id="UP000520814">
    <property type="component" value="Unassembled WGS sequence"/>
</dbReference>
<dbReference type="AlphaFoldDB" id="A0A7W9SQ15"/>
<dbReference type="InterPro" id="IPR036987">
    <property type="entry name" value="SRA-YDG_sf"/>
</dbReference>
<evidence type="ECO:0000313" key="2">
    <source>
        <dbReference type="EMBL" id="MBB6049889.1"/>
    </source>
</evidence>
<keyword evidence="3" id="KW-1185">Reference proteome</keyword>
<keyword evidence="2" id="KW-0378">Hydrolase</keyword>
<gene>
    <name evidence="2" type="ORF">HNQ39_001680</name>
</gene>
<dbReference type="PANTHER" id="PTHR14140">
    <property type="entry name" value="E3 UBIQUITIN-PROTEIN LIGASE UHRF-RELATED"/>
    <property type="match status" value="1"/>
</dbReference>
<comment type="caution">
    <text evidence="2">The sequence shown here is derived from an EMBL/GenBank/DDBJ whole genome shotgun (WGS) entry which is preliminary data.</text>
</comment>
<keyword evidence="2" id="KW-0255">Endonuclease</keyword>
<dbReference type="SMART" id="SM00507">
    <property type="entry name" value="HNHc"/>
    <property type="match status" value="1"/>
</dbReference>
<dbReference type="InterPro" id="IPR003615">
    <property type="entry name" value="HNH_nuc"/>
</dbReference>
<protein>
    <submittedName>
        <fullName evidence="2">Putative restriction endonuclease</fullName>
    </submittedName>
</protein>
<dbReference type="PANTHER" id="PTHR14140:SF27">
    <property type="entry name" value="OS04G0289800 PROTEIN"/>
    <property type="match status" value="1"/>
</dbReference>
<dbReference type="SMART" id="SM00466">
    <property type="entry name" value="SRA"/>
    <property type="match status" value="1"/>
</dbReference>
<name>A0A7W9SQ15_ARMRO</name>
<dbReference type="Pfam" id="PF13391">
    <property type="entry name" value="HNH_2"/>
    <property type="match status" value="1"/>
</dbReference>
<dbReference type="SUPFAM" id="SSF88697">
    <property type="entry name" value="PUA domain-like"/>
    <property type="match status" value="1"/>
</dbReference>
<feature type="domain" description="YDG" evidence="1">
    <location>
        <begin position="1"/>
        <end position="116"/>
    </location>
</feature>
<keyword evidence="2" id="KW-0540">Nuclease</keyword>
<dbReference type="InterPro" id="IPR003105">
    <property type="entry name" value="SRA_YDG"/>
</dbReference>
<dbReference type="GO" id="GO:0004519">
    <property type="term" value="F:endonuclease activity"/>
    <property type="evidence" value="ECO:0007669"/>
    <property type="project" value="UniProtKB-KW"/>
</dbReference>
<evidence type="ECO:0000259" key="1">
    <source>
        <dbReference type="PROSITE" id="PS51015"/>
    </source>
</evidence>
<proteinExistence type="predicted"/>
<organism evidence="2 3">
    <name type="scientific">Armatimonas rosea</name>
    <dbReference type="NCBI Taxonomy" id="685828"/>
    <lineage>
        <taxon>Bacteria</taxon>
        <taxon>Bacillati</taxon>
        <taxon>Armatimonadota</taxon>
        <taxon>Armatimonadia</taxon>
        <taxon>Armatimonadales</taxon>
        <taxon>Armatimonadaceae</taxon>
        <taxon>Armatimonas</taxon>
    </lineage>
</organism>
<sequence length="263" mass="29348">MNGICGSASEPAESIVLSGGYEDDEDLGNELIYTGEGGNDPQTKKQVFDQQLIRGNAALVKNLLEGVPIRVVRGASHRHELSPSSGYVYAGLYRVERYWQDRGKSGFLIWRFRLSKVGLKGAFQIREPKEEYGPTKRVAAIVSRIVRTTALANRVKQMHNYTCQVCGVRLETPGGPYAEAAHIRPLGRPHHGPDIITNILCLCANCHLLFDTGAITIDDDLTVTGTQQRLRTVLGHHIRADFLQYHRQCYLRPEEYSSPDTET</sequence>
<reference evidence="2 3" key="1">
    <citation type="submission" date="2020-08" db="EMBL/GenBank/DDBJ databases">
        <title>Genomic Encyclopedia of Type Strains, Phase IV (KMG-IV): sequencing the most valuable type-strain genomes for metagenomic binning, comparative biology and taxonomic classification.</title>
        <authorList>
            <person name="Goeker M."/>
        </authorList>
    </citation>
    <scope>NUCLEOTIDE SEQUENCE [LARGE SCALE GENOMIC DNA]</scope>
    <source>
        <strain evidence="2 3">DSM 23562</strain>
    </source>
</reference>
<accession>A0A7W9SQ15</accession>
<dbReference type="GO" id="GO:0016567">
    <property type="term" value="P:protein ubiquitination"/>
    <property type="evidence" value="ECO:0007669"/>
    <property type="project" value="TreeGrafter"/>
</dbReference>
<dbReference type="Gene3D" id="1.10.30.50">
    <property type="match status" value="1"/>
</dbReference>
<dbReference type="PROSITE" id="PS51015">
    <property type="entry name" value="YDG"/>
    <property type="match status" value="1"/>
</dbReference>
<dbReference type="Gene3D" id="2.30.280.10">
    <property type="entry name" value="SRA-YDG"/>
    <property type="match status" value="1"/>
</dbReference>
<dbReference type="InterPro" id="IPR045134">
    <property type="entry name" value="UHRF1/2-like"/>
</dbReference>
<dbReference type="Pfam" id="PF02182">
    <property type="entry name" value="SAD_SRA"/>
    <property type="match status" value="1"/>
</dbReference>
<evidence type="ECO:0000313" key="3">
    <source>
        <dbReference type="Proteomes" id="UP000520814"/>
    </source>
</evidence>
<dbReference type="InterPro" id="IPR015947">
    <property type="entry name" value="PUA-like_sf"/>
</dbReference>
<dbReference type="CDD" id="cd00085">
    <property type="entry name" value="HNHc"/>
    <property type="match status" value="1"/>
</dbReference>
<dbReference type="GO" id="GO:0044027">
    <property type="term" value="P:negative regulation of gene expression via chromosomal CpG island methylation"/>
    <property type="evidence" value="ECO:0007669"/>
    <property type="project" value="TreeGrafter"/>
</dbReference>